<reference evidence="1 2" key="1">
    <citation type="submission" date="2024-04" db="EMBL/GenBank/DDBJ databases">
        <title>WGS of bacteria from Torrens River.</title>
        <authorList>
            <person name="Wyrsch E.R."/>
            <person name="Drigo B."/>
        </authorList>
    </citation>
    <scope>NUCLEOTIDE SEQUENCE [LARGE SCALE GENOMIC DNA]</scope>
    <source>
        <strain evidence="1 2">TWI391</strain>
    </source>
</reference>
<sequence>MGHINQNTFKFLKDLQDNNTREWFAEEKERYEAALADVRLFVADLINSLSQFDPHITTDIQANKCLFRIYRDTRFSKDKTPYKNWFGAGISKDGRKLDGPEYYIHISPDNSFIACGYWRPEKKHLDAIRQEIDYNEEKFNAIIADLQKKSGLTLEEEDKLKRPPAGYEATHPSIEFLKLKSFVAHKSLSNSALTDKNALNNIIALYKTMLPLKQYLHEAIDND</sequence>
<dbReference type="PANTHER" id="PTHR36452">
    <property type="entry name" value="CHROMOSOME 12, WHOLE GENOME SHOTGUN SEQUENCE"/>
    <property type="match status" value="1"/>
</dbReference>
<accession>A0ABV0BRK1</accession>
<dbReference type="InterPro" id="IPR015996">
    <property type="entry name" value="UCP028451"/>
</dbReference>
<evidence type="ECO:0000313" key="1">
    <source>
        <dbReference type="EMBL" id="MEN5377127.1"/>
    </source>
</evidence>
<dbReference type="Pfam" id="PF09365">
    <property type="entry name" value="DUF2461"/>
    <property type="match status" value="1"/>
</dbReference>
<gene>
    <name evidence="1" type="ORF">ABE541_07640</name>
</gene>
<dbReference type="RefSeq" id="WP_132844976.1">
    <property type="nucleotide sequence ID" value="NZ_JBDJLH010000004.1"/>
</dbReference>
<organism evidence="1 2">
    <name type="scientific">Sphingobacterium kitahiroshimense</name>
    <dbReference type="NCBI Taxonomy" id="470446"/>
    <lineage>
        <taxon>Bacteria</taxon>
        <taxon>Pseudomonadati</taxon>
        <taxon>Bacteroidota</taxon>
        <taxon>Sphingobacteriia</taxon>
        <taxon>Sphingobacteriales</taxon>
        <taxon>Sphingobacteriaceae</taxon>
        <taxon>Sphingobacterium</taxon>
    </lineage>
</organism>
<name>A0ABV0BRK1_9SPHI</name>
<dbReference type="EMBL" id="JBDJNQ010000003">
    <property type="protein sequence ID" value="MEN5377127.1"/>
    <property type="molecule type" value="Genomic_DNA"/>
</dbReference>
<comment type="caution">
    <text evidence="1">The sequence shown here is derived from an EMBL/GenBank/DDBJ whole genome shotgun (WGS) entry which is preliminary data.</text>
</comment>
<dbReference type="InterPro" id="IPR012808">
    <property type="entry name" value="CHP02453"/>
</dbReference>
<dbReference type="PANTHER" id="PTHR36452:SF1">
    <property type="entry name" value="DUF2461 DOMAIN-CONTAINING PROTEIN"/>
    <property type="match status" value="1"/>
</dbReference>
<evidence type="ECO:0000313" key="2">
    <source>
        <dbReference type="Proteomes" id="UP001409291"/>
    </source>
</evidence>
<dbReference type="Proteomes" id="UP001409291">
    <property type="component" value="Unassembled WGS sequence"/>
</dbReference>
<protein>
    <submittedName>
        <fullName evidence="1">DUF2461 domain-containing protein</fullName>
    </submittedName>
</protein>
<proteinExistence type="predicted"/>
<keyword evidence="2" id="KW-1185">Reference proteome</keyword>
<dbReference type="NCBIfam" id="TIGR02453">
    <property type="entry name" value="TIGR02453 family protein"/>
    <property type="match status" value="1"/>
</dbReference>
<dbReference type="PIRSF" id="PIRSF028451">
    <property type="entry name" value="UCP028451"/>
    <property type="match status" value="1"/>
</dbReference>